<dbReference type="EMBL" id="HBGJ01011867">
    <property type="protein sequence ID" value="CAD9249076.1"/>
    <property type="molecule type" value="Transcribed_RNA"/>
</dbReference>
<reference evidence="2" key="1">
    <citation type="submission" date="2021-01" db="EMBL/GenBank/DDBJ databases">
        <authorList>
            <person name="Corre E."/>
            <person name="Pelletier E."/>
            <person name="Niang G."/>
            <person name="Scheremetjew M."/>
            <person name="Finn R."/>
            <person name="Kale V."/>
            <person name="Holt S."/>
            <person name="Cochrane G."/>
            <person name="Meng A."/>
            <person name="Brown T."/>
            <person name="Cohen L."/>
        </authorList>
    </citation>
    <scope>NUCLEOTIDE SEQUENCE</scope>
    <source>
        <strain evidence="2">CCMP2877</strain>
    </source>
</reference>
<sequence length="335" mass="34306">MRGALLLAAFAPAAFGSLPSLDEDYTAPEIGAPHTFTATNVSIADVQAIPADAGFGCYDSPLKGEMVSISGTVTAKLANGFYIQDDTAAVFISYILNQDTISIGDSLDVTGIVEETRGMTEIIGVQELENNGAATAKTAIAKSTADVGTGCSAPAEEFEGLLLKYTNVSVLAPANDDPIDMIRVSDGNGAAYVKKTYLTPGTTSSLADVTGSEVMTGWVLNSVSGILRYLDGTFVLVLRDGDDLDATDYVAVETTSPTVAPTGQPVTRATNMPTTTELEAAEHEGDDAGAANAGGIIVGGIVAGACVGGLATYGYKRKSLNNDVPLSEQAGNASL</sequence>
<keyword evidence="1" id="KW-0732">Signal</keyword>
<evidence type="ECO:0000313" key="2">
    <source>
        <dbReference type="EMBL" id="CAD9249076.1"/>
    </source>
</evidence>
<feature type="chain" id="PRO_5031445396" evidence="1">
    <location>
        <begin position="17"/>
        <end position="335"/>
    </location>
</feature>
<feature type="signal peptide" evidence="1">
    <location>
        <begin position="1"/>
        <end position="16"/>
    </location>
</feature>
<gene>
    <name evidence="2" type="ORF">PPAR1163_LOCUS7436</name>
</gene>
<proteinExistence type="predicted"/>
<accession>A0A7S1XP18</accession>
<dbReference type="AlphaFoldDB" id="A0A7S1XP18"/>
<protein>
    <submittedName>
        <fullName evidence="2">Uncharacterized protein</fullName>
    </submittedName>
</protein>
<organism evidence="2">
    <name type="scientific">Phaeomonas parva</name>
    <dbReference type="NCBI Taxonomy" id="124430"/>
    <lineage>
        <taxon>Eukaryota</taxon>
        <taxon>Sar</taxon>
        <taxon>Stramenopiles</taxon>
        <taxon>Ochrophyta</taxon>
        <taxon>Pinguiophyceae</taxon>
        <taxon>Pinguiochrysidales</taxon>
        <taxon>Pinguiochrysidaceae</taxon>
        <taxon>Phaeomonas</taxon>
    </lineage>
</organism>
<evidence type="ECO:0000256" key="1">
    <source>
        <dbReference type="SAM" id="SignalP"/>
    </source>
</evidence>
<name>A0A7S1XP18_9STRA</name>